<dbReference type="Gene3D" id="2.40.30.170">
    <property type="match status" value="1"/>
</dbReference>
<dbReference type="eggNOG" id="COG1566">
    <property type="taxonomic scope" value="Bacteria"/>
</dbReference>
<feature type="domain" description="Multidrug resistance protein MdtA-like barrel-sandwich hybrid" evidence="3">
    <location>
        <begin position="49"/>
        <end position="237"/>
    </location>
</feature>
<keyword evidence="2" id="KW-0812">Transmembrane</keyword>
<evidence type="ECO:0000313" key="5">
    <source>
        <dbReference type="EMBL" id="KGD74750.1"/>
    </source>
</evidence>
<gene>
    <name evidence="5" type="ORF">HA49_05375</name>
</gene>
<name>A0A095VJE2_9GAMM</name>
<dbReference type="InterPro" id="IPR058634">
    <property type="entry name" value="AaeA-lik-b-barrel"/>
</dbReference>
<dbReference type="Proteomes" id="UP000029577">
    <property type="component" value="Unassembled WGS sequence"/>
</dbReference>
<evidence type="ECO:0000259" key="3">
    <source>
        <dbReference type="Pfam" id="PF25917"/>
    </source>
</evidence>
<dbReference type="InterPro" id="IPR058625">
    <property type="entry name" value="MdtA-like_BSH"/>
</dbReference>
<organism evidence="5 6">
    <name type="scientific">Tatumella morbirosei</name>
    <dbReference type="NCBI Taxonomy" id="642227"/>
    <lineage>
        <taxon>Bacteria</taxon>
        <taxon>Pseudomonadati</taxon>
        <taxon>Pseudomonadota</taxon>
        <taxon>Gammaproteobacteria</taxon>
        <taxon>Enterobacterales</taxon>
        <taxon>Erwiniaceae</taxon>
        <taxon>Tatumella</taxon>
    </lineage>
</organism>
<keyword evidence="2" id="KW-1133">Transmembrane helix</keyword>
<accession>A0A095VJE2</accession>
<dbReference type="Gene3D" id="1.10.287.470">
    <property type="entry name" value="Helix hairpin bin"/>
    <property type="match status" value="1"/>
</dbReference>
<protein>
    <submittedName>
        <fullName evidence="5">Multidrug resistance protein MdtN</fullName>
    </submittedName>
</protein>
<keyword evidence="6" id="KW-1185">Reference proteome</keyword>
<evidence type="ECO:0000256" key="1">
    <source>
        <dbReference type="ARBA" id="ARBA00009477"/>
    </source>
</evidence>
<feature type="domain" description="p-hydroxybenzoic acid efflux pump subunit AaeA-like beta-barrel" evidence="4">
    <location>
        <begin position="246"/>
        <end position="338"/>
    </location>
</feature>
<dbReference type="AlphaFoldDB" id="A0A095VJE2"/>
<comment type="caution">
    <text evidence="5">The sequence shown here is derived from an EMBL/GenBank/DDBJ whole genome shotgun (WGS) entry which is preliminary data.</text>
</comment>
<dbReference type="OrthoDB" id="9811754at2"/>
<dbReference type="Pfam" id="PF25963">
    <property type="entry name" value="Beta-barrel_AAEA"/>
    <property type="match status" value="1"/>
</dbReference>
<dbReference type="PANTHER" id="PTHR30367">
    <property type="entry name" value="P-HYDROXYBENZOIC ACID EFFLUX PUMP SUBUNIT AAEA-RELATED"/>
    <property type="match status" value="1"/>
</dbReference>
<evidence type="ECO:0000313" key="6">
    <source>
        <dbReference type="Proteomes" id="UP000029577"/>
    </source>
</evidence>
<dbReference type="PANTHER" id="PTHR30367:SF1">
    <property type="entry name" value="MULTIDRUG RESISTANCE PROTEIN MDTN"/>
    <property type="match status" value="1"/>
</dbReference>
<sequence>MTTDSPVAVVRKKWPLLVIILAVIIGLIVVIWQMQTSPETNDATVYADTIDVVPQVNGTIIDMPVHDNQRVKKGDLLFRIDPRMYQDSLNGARSRLAALDAQIMLTRRTVQAQEYNARSVSAAVARAQALVRQTTSTRERLAPLVPKGFASQQDLDEAVTAEKAARSELAATQLQALQAASAVSGVDALVAQRGDILAQIAIAKLQLEHTRVTAPFDGIVVSLTTTAGQYVSALKPVFTLINDQNWYVVANFRETDLDTVRPGRAARLRVMTNHQRVFTGVVDSVGAGVMSGDGTSLPGGLPFIQKSINWVHVSQRFPVKIRVEHPDPALFRIGASATAELLPDSGHQ</sequence>
<dbReference type="NCBIfam" id="NF007785">
    <property type="entry name" value="PRK10476.1"/>
    <property type="match status" value="1"/>
</dbReference>
<comment type="similarity">
    <text evidence="1">Belongs to the membrane fusion protein (MFP) (TC 8.A.1) family.</text>
</comment>
<dbReference type="STRING" id="642227.HA49_05375"/>
<dbReference type="Gene3D" id="2.40.50.100">
    <property type="match status" value="1"/>
</dbReference>
<dbReference type="Pfam" id="PF25917">
    <property type="entry name" value="BSH_RND"/>
    <property type="match status" value="1"/>
</dbReference>
<evidence type="ECO:0000259" key="4">
    <source>
        <dbReference type="Pfam" id="PF25963"/>
    </source>
</evidence>
<dbReference type="SUPFAM" id="SSF111369">
    <property type="entry name" value="HlyD-like secretion proteins"/>
    <property type="match status" value="2"/>
</dbReference>
<evidence type="ECO:0000256" key="2">
    <source>
        <dbReference type="SAM" id="Phobius"/>
    </source>
</evidence>
<feature type="transmembrane region" description="Helical" evidence="2">
    <location>
        <begin position="14"/>
        <end position="34"/>
    </location>
</feature>
<keyword evidence="2" id="KW-0472">Membrane</keyword>
<proteinExistence type="inferred from homology"/>
<reference evidence="5" key="1">
    <citation type="submission" date="2014-12" db="EMBL/GenBank/DDBJ databases">
        <title>The draft genome of the Tatumella morbirosei type strain, LMG23360T isolated from pineapple rot.</title>
        <authorList>
            <person name="Smits T.H."/>
            <person name="Palmer M."/>
            <person name="Venter S.N."/>
            <person name="Duffy B."/>
            <person name="Steenkamp E.T."/>
            <person name="Chan W.Y."/>
            <person name="Coutinho T.A."/>
            <person name="Coetzee M.P."/>
            <person name="De Maayer P."/>
        </authorList>
    </citation>
    <scope>NUCLEOTIDE SEQUENCE [LARGE SCALE GENOMIC DNA]</scope>
    <source>
        <strain evidence="5">LMG 23360</strain>
    </source>
</reference>
<dbReference type="InterPro" id="IPR050393">
    <property type="entry name" value="MFP_Efflux_Pump"/>
</dbReference>
<dbReference type="RefSeq" id="WP_038017581.1">
    <property type="nucleotide sequence ID" value="NZ_JPKR02000004.1"/>
</dbReference>
<dbReference type="EMBL" id="JPKR02000004">
    <property type="protein sequence ID" value="KGD74750.1"/>
    <property type="molecule type" value="Genomic_DNA"/>
</dbReference>